<dbReference type="Pfam" id="PF09685">
    <property type="entry name" value="MamF_MmsF"/>
    <property type="match status" value="1"/>
</dbReference>
<dbReference type="STRING" id="1839801.Dform_01692"/>
<evidence type="ECO:0000256" key="4">
    <source>
        <dbReference type="ARBA" id="ARBA00023136"/>
    </source>
</evidence>
<feature type="transmembrane region" description="Helical" evidence="5">
    <location>
        <begin position="100"/>
        <end position="118"/>
    </location>
</feature>
<dbReference type="PANTHER" id="PTHR36460">
    <property type="entry name" value="UPF0132 DOMAIN PROTEIN (AFU_ORTHOLOGUE AFUA_3G10255)"/>
    <property type="match status" value="1"/>
</dbReference>
<accession>A0A1P8F9A7</accession>
<feature type="transmembrane region" description="Helical" evidence="5">
    <location>
        <begin position="75"/>
        <end position="94"/>
    </location>
</feature>
<feature type="transmembrane region" description="Helical" evidence="5">
    <location>
        <begin position="230"/>
        <end position="251"/>
    </location>
</feature>
<keyword evidence="3 5" id="KW-1133">Transmembrane helix</keyword>
<dbReference type="GO" id="GO:0016020">
    <property type="term" value="C:membrane"/>
    <property type="evidence" value="ECO:0007669"/>
    <property type="project" value="UniProtKB-SubCell"/>
</dbReference>
<keyword evidence="2 5" id="KW-0812">Transmembrane</keyword>
<keyword evidence="7" id="KW-1185">Reference proteome</keyword>
<dbReference type="EMBL" id="CP018258">
    <property type="protein sequence ID" value="APV45012.1"/>
    <property type="molecule type" value="Genomic_DNA"/>
</dbReference>
<evidence type="ECO:0000256" key="3">
    <source>
        <dbReference type="ARBA" id="ARBA00022989"/>
    </source>
</evidence>
<keyword evidence="4 5" id="KW-0472">Membrane</keyword>
<dbReference type="InterPro" id="IPR019109">
    <property type="entry name" value="MamF_MmsF"/>
</dbReference>
<dbReference type="Proteomes" id="UP000185934">
    <property type="component" value="Chromosome"/>
</dbReference>
<sequence>MEISPEERKKIYEEEEARIEGEAQATIKPMDPSQKTSLGLSQNIEAFLCYLGMWVTGIIFLIIEQKNAKVRFHATQSILIFGPLSVAGWILGWIPVSGGVLSFLVSIVALVLWIVLMVKTYRGDEFEIPVVSNLARQLTGISATPPSQINEIRTRSSLNAPSEPADSRKYVPGSRVGRLVGSSILIAWYSALLILMNFYHQYIAIYHGNTSNGVTTWTRDPILNQDFHQWLPILNVALFVGIAGNIMTIVWDKYLLREPVKMVIDIFSLAAIVSLINTFPFDFSSFPDALSIDATRVGVRVVLILAAVGTGIGILVRFIKFIANLSTGRTSYQP</sequence>
<reference evidence="7" key="1">
    <citation type="submission" date="2016-11" db="EMBL/GenBank/DDBJ databases">
        <title>Dehalogenimonas formicexedens sp. nov., a chlorinated alkane respiring bacterium isolated from contaminated groundwater.</title>
        <authorList>
            <person name="Key T.A."/>
            <person name="Bowman K.S."/>
            <person name="Lee I."/>
            <person name="Chun J."/>
            <person name="Albuquerque L."/>
            <person name="da Costa M.S."/>
            <person name="Rainey F.A."/>
            <person name="Moe W.M."/>
        </authorList>
    </citation>
    <scope>NUCLEOTIDE SEQUENCE [LARGE SCALE GENOMIC DNA]</scope>
    <source>
        <strain evidence="7">NSZ-14</strain>
    </source>
</reference>
<dbReference type="PANTHER" id="PTHR36460:SF1">
    <property type="entry name" value="UPF0132 DOMAIN PROTEIN (AFU_ORTHOLOGUE AFUA_3G10255)"/>
    <property type="match status" value="1"/>
</dbReference>
<protein>
    <submittedName>
        <fullName evidence="6">Putative membrane protein</fullName>
    </submittedName>
</protein>
<feature type="transmembrane region" description="Helical" evidence="5">
    <location>
        <begin position="301"/>
        <end position="319"/>
    </location>
</feature>
<feature type="transmembrane region" description="Helical" evidence="5">
    <location>
        <begin position="44"/>
        <end position="63"/>
    </location>
</feature>
<dbReference type="AlphaFoldDB" id="A0A1P8F9A7"/>
<dbReference type="RefSeq" id="WP_076004611.1">
    <property type="nucleotide sequence ID" value="NZ_CP018258.1"/>
</dbReference>
<dbReference type="KEGG" id="dfo:Dform_01692"/>
<organism evidence="6 7">
    <name type="scientific">Dehalogenimonas formicexedens</name>
    <dbReference type="NCBI Taxonomy" id="1839801"/>
    <lineage>
        <taxon>Bacteria</taxon>
        <taxon>Bacillati</taxon>
        <taxon>Chloroflexota</taxon>
        <taxon>Dehalococcoidia</taxon>
        <taxon>Dehalococcoidales</taxon>
        <taxon>Dehalococcoidaceae</taxon>
        <taxon>Dehalogenimonas</taxon>
    </lineage>
</organism>
<evidence type="ECO:0000256" key="5">
    <source>
        <dbReference type="SAM" id="Phobius"/>
    </source>
</evidence>
<evidence type="ECO:0000313" key="7">
    <source>
        <dbReference type="Proteomes" id="UP000185934"/>
    </source>
</evidence>
<evidence type="ECO:0000256" key="2">
    <source>
        <dbReference type="ARBA" id="ARBA00022692"/>
    </source>
</evidence>
<name>A0A1P8F9A7_9CHLR</name>
<feature type="transmembrane region" description="Helical" evidence="5">
    <location>
        <begin position="176"/>
        <end position="199"/>
    </location>
</feature>
<evidence type="ECO:0000256" key="1">
    <source>
        <dbReference type="ARBA" id="ARBA00004141"/>
    </source>
</evidence>
<feature type="transmembrane region" description="Helical" evidence="5">
    <location>
        <begin position="263"/>
        <end position="281"/>
    </location>
</feature>
<evidence type="ECO:0000313" key="6">
    <source>
        <dbReference type="EMBL" id="APV45012.1"/>
    </source>
</evidence>
<gene>
    <name evidence="6" type="ORF">Dform_01692</name>
</gene>
<comment type="subcellular location">
    <subcellularLocation>
        <location evidence="1">Membrane</location>
        <topology evidence="1">Multi-pass membrane protein</topology>
    </subcellularLocation>
</comment>
<proteinExistence type="predicted"/>